<reference evidence="2" key="2">
    <citation type="journal article" date="2023" name="IMA Fungus">
        <title>Comparative genomic study of the Penicillium genus elucidates a diverse pangenome and 15 lateral gene transfer events.</title>
        <authorList>
            <person name="Petersen C."/>
            <person name="Sorensen T."/>
            <person name="Nielsen M.R."/>
            <person name="Sondergaard T.E."/>
            <person name="Sorensen J.L."/>
            <person name="Fitzpatrick D.A."/>
            <person name="Frisvad J.C."/>
            <person name="Nielsen K.L."/>
        </authorList>
    </citation>
    <scope>NUCLEOTIDE SEQUENCE</scope>
    <source>
        <strain evidence="2">IBT 26290</strain>
    </source>
</reference>
<keyword evidence="1" id="KW-0732">Signal</keyword>
<evidence type="ECO:0000313" key="3">
    <source>
        <dbReference type="Proteomes" id="UP001149163"/>
    </source>
</evidence>
<protein>
    <submittedName>
        <fullName evidence="2">Uncharacterized protein</fullName>
    </submittedName>
</protein>
<dbReference type="Proteomes" id="UP001149163">
    <property type="component" value="Unassembled WGS sequence"/>
</dbReference>
<sequence>MRWASVLWLLTLTPTVVSAKVPPIWNPSFPFRPLNVTGLGPLYAWAGSYFNATAQIEIIPVVGWKNLNDSLCPSLRGKTFTTSFPSVLAITERGPYNVGTNPVNMYLTFWDPGFNFSTLGRSFPAGITGIGDLMYTSNPSLAGTLESSPQVPQCLLSERVRHSLTLTIRIVYPFSNDTVITEGMVWNSTSVADIFNLTLSPTSKAPYNLTAENGGLFLDRELVAFNATMDSCSSIESNEYLINPGAILRSGIPEGDWAYPSVNLNFDSRTANITVDGYFVGFSSLWANITRGIPTAGPTTVVGKIRLSFNGVIDTYHSDILVNNSATPQWIRTVGFGNNSLNIGYGSTAPAKIYGATGVWILSAALSVYLASLY</sequence>
<dbReference type="GeneID" id="81430214"/>
<comment type="caution">
    <text evidence="2">The sequence shown here is derived from an EMBL/GenBank/DDBJ whole genome shotgun (WGS) entry which is preliminary data.</text>
</comment>
<evidence type="ECO:0000256" key="1">
    <source>
        <dbReference type="SAM" id="SignalP"/>
    </source>
</evidence>
<accession>A0A9W9LIT1</accession>
<dbReference type="AlphaFoldDB" id="A0A9W9LIT1"/>
<dbReference type="EMBL" id="JAPQKN010000006">
    <property type="protein sequence ID" value="KAJ5157814.1"/>
    <property type="molecule type" value="Genomic_DNA"/>
</dbReference>
<gene>
    <name evidence="2" type="ORF">N7482_008914</name>
</gene>
<feature type="signal peptide" evidence="1">
    <location>
        <begin position="1"/>
        <end position="19"/>
    </location>
</feature>
<dbReference type="RefSeq" id="XP_056540803.1">
    <property type="nucleotide sequence ID" value="XM_056691038.1"/>
</dbReference>
<evidence type="ECO:0000313" key="2">
    <source>
        <dbReference type="EMBL" id="KAJ5157814.1"/>
    </source>
</evidence>
<proteinExistence type="predicted"/>
<name>A0A9W9LIT1_9EURO</name>
<dbReference type="OrthoDB" id="5054768at2759"/>
<keyword evidence="3" id="KW-1185">Reference proteome</keyword>
<organism evidence="2 3">
    <name type="scientific">Penicillium canariense</name>
    <dbReference type="NCBI Taxonomy" id="189055"/>
    <lineage>
        <taxon>Eukaryota</taxon>
        <taxon>Fungi</taxon>
        <taxon>Dikarya</taxon>
        <taxon>Ascomycota</taxon>
        <taxon>Pezizomycotina</taxon>
        <taxon>Eurotiomycetes</taxon>
        <taxon>Eurotiomycetidae</taxon>
        <taxon>Eurotiales</taxon>
        <taxon>Aspergillaceae</taxon>
        <taxon>Penicillium</taxon>
    </lineage>
</organism>
<reference evidence="2" key="1">
    <citation type="submission" date="2022-11" db="EMBL/GenBank/DDBJ databases">
        <authorList>
            <person name="Petersen C."/>
        </authorList>
    </citation>
    <scope>NUCLEOTIDE SEQUENCE</scope>
    <source>
        <strain evidence="2">IBT 26290</strain>
    </source>
</reference>
<feature type="chain" id="PRO_5040993069" evidence="1">
    <location>
        <begin position="20"/>
        <end position="374"/>
    </location>
</feature>